<dbReference type="Pfam" id="PF07714">
    <property type="entry name" value="PK_Tyr_Ser-Thr"/>
    <property type="match status" value="1"/>
</dbReference>
<keyword evidence="7 20" id="KW-0812">Transmembrane</keyword>
<evidence type="ECO:0000313" key="23">
    <source>
        <dbReference type="EMBL" id="CAI0398479.1"/>
    </source>
</evidence>
<comment type="similarity">
    <text evidence="2">Belongs to the protein kinase superfamily. Ser/Thr protein kinase family.</text>
</comment>
<dbReference type="FunFam" id="3.30.200.20:FF:000039">
    <property type="entry name" value="receptor-like protein kinase FERONIA"/>
    <property type="match status" value="1"/>
</dbReference>
<evidence type="ECO:0000256" key="3">
    <source>
        <dbReference type="ARBA" id="ARBA00022475"/>
    </source>
</evidence>
<keyword evidence="24" id="KW-1185">Reference proteome</keyword>
<evidence type="ECO:0000256" key="9">
    <source>
        <dbReference type="ARBA" id="ARBA00022737"/>
    </source>
</evidence>
<proteinExistence type="inferred from homology"/>
<gene>
    <name evidence="23" type="ORF">LITE_LOCUS9922</name>
</gene>
<evidence type="ECO:0000256" key="20">
    <source>
        <dbReference type="SAM" id="Phobius"/>
    </source>
</evidence>
<comment type="subcellular location">
    <subcellularLocation>
        <location evidence="1">Cell membrane</location>
        <topology evidence="1">Single-pass membrane protein</topology>
    </subcellularLocation>
</comment>
<feature type="chain" id="PRO_5043471459" description="Protein kinase domain-containing protein" evidence="21">
    <location>
        <begin position="27"/>
        <end position="968"/>
    </location>
</feature>
<protein>
    <recommendedName>
        <fullName evidence="22">Protein kinase domain-containing protein</fullName>
    </recommendedName>
</protein>
<dbReference type="InterPro" id="IPR008271">
    <property type="entry name" value="Ser/Thr_kinase_AS"/>
</dbReference>
<dbReference type="InterPro" id="IPR013210">
    <property type="entry name" value="LRR_N_plant-typ"/>
</dbReference>
<evidence type="ECO:0000259" key="22">
    <source>
        <dbReference type="PROSITE" id="PS50011"/>
    </source>
</evidence>
<comment type="caution">
    <text evidence="23">The sequence shown here is derived from an EMBL/GenBank/DDBJ whole genome shotgun (WGS) entry which is preliminary data.</text>
</comment>
<evidence type="ECO:0000256" key="5">
    <source>
        <dbReference type="ARBA" id="ARBA00022614"/>
    </source>
</evidence>
<dbReference type="PANTHER" id="PTHR47986:SF1">
    <property type="entry name" value="OS04G0685900 PROTEIN"/>
    <property type="match status" value="1"/>
</dbReference>
<dbReference type="Proteomes" id="UP001154282">
    <property type="component" value="Unassembled WGS sequence"/>
</dbReference>
<dbReference type="Pfam" id="PF08263">
    <property type="entry name" value="LRRNT_2"/>
    <property type="match status" value="2"/>
</dbReference>
<dbReference type="FunFam" id="3.80.10.10:FF:000190">
    <property type="entry name" value="Receptor-like kinase TMK4"/>
    <property type="match status" value="1"/>
</dbReference>
<evidence type="ECO:0000256" key="13">
    <source>
        <dbReference type="ARBA" id="ARBA00022989"/>
    </source>
</evidence>
<evidence type="ECO:0000256" key="18">
    <source>
        <dbReference type="PROSITE-ProRule" id="PRU10141"/>
    </source>
</evidence>
<evidence type="ECO:0000256" key="15">
    <source>
        <dbReference type="ARBA" id="ARBA00023157"/>
    </source>
</evidence>
<dbReference type="InterPro" id="IPR001611">
    <property type="entry name" value="Leu-rich_rpt"/>
</dbReference>
<evidence type="ECO:0000256" key="12">
    <source>
        <dbReference type="ARBA" id="ARBA00022840"/>
    </source>
</evidence>
<dbReference type="InterPro" id="IPR017441">
    <property type="entry name" value="Protein_kinase_ATP_BS"/>
</dbReference>
<dbReference type="GO" id="GO:0004674">
    <property type="term" value="F:protein serine/threonine kinase activity"/>
    <property type="evidence" value="ECO:0007669"/>
    <property type="project" value="UniProtKB-KW"/>
</dbReference>
<dbReference type="FunFam" id="1.10.510.10:FF:000468">
    <property type="entry name" value="PTI1-like tyrosine-protein kinase 3"/>
    <property type="match status" value="1"/>
</dbReference>
<dbReference type="InterPro" id="IPR011009">
    <property type="entry name" value="Kinase-like_dom_sf"/>
</dbReference>
<dbReference type="GO" id="GO:0005524">
    <property type="term" value="F:ATP binding"/>
    <property type="evidence" value="ECO:0007669"/>
    <property type="project" value="UniProtKB-UniRule"/>
</dbReference>
<dbReference type="FunFam" id="3.80.10.10:FF:000129">
    <property type="entry name" value="Leucine-rich repeat receptor-like kinase"/>
    <property type="match status" value="1"/>
</dbReference>
<evidence type="ECO:0000256" key="10">
    <source>
        <dbReference type="ARBA" id="ARBA00022741"/>
    </source>
</evidence>
<keyword evidence="4" id="KW-0723">Serine/threonine-protein kinase</keyword>
<dbReference type="SMART" id="SM00369">
    <property type="entry name" value="LRR_TYP"/>
    <property type="match status" value="7"/>
</dbReference>
<dbReference type="AlphaFoldDB" id="A0AAV0IN63"/>
<keyword evidence="12 18" id="KW-0067">ATP-binding</keyword>
<keyword evidence="9" id="KW-0677">Repeat</keyword>
<evidence type="ECO:0000256" key="14">
    <source>
        <dbReference type="ARBA" id="ARBA00023136"/>
    </source>
</evidence>
<dbReference type="SMART" id="SM00220">
    <property type="entry name" value="S_TKc"/>
    <property type="match status" value="1"/>
</dbReference>
<feature type="compositionally biased region" description="Low complexity" evidence="19">
    <location>
        <begin position="487"/>
        <end position="498"/>
    </location>
</feature>
<feature type="signal peptide" evidence="21">
    <location>
        <begin position="1"/>
        <end position="26"/>
    </location>
</feature>
<sequence>MAESGDVSRLRVGLLLILCFLRRVHAVTDPNDFKVLMDFKKGLKNPELLRWPESGGDDDPCGPPLWPHVFCSDGRVTQIQVQNLSLVGSLPENFNQLTKLYNLGLQRNDFAGKLPTFRGLSELQYAFLDFNHFDAIPFDFFDGLASIRVLSLDNNPLNRTAGWSFPAALEGSSQLTNLSISNCSLVGPLPDFVGKMPLLNSLRLSYNQLAGEIPANFGQSSMTVLWLNNQEGGGLSGTLDVVSKMTSLTELWLQGNSITGTIPNSIGALVLLKRLNLNGNKLAGVIPQGLADLELENLDLNNNHFMGPIPKFKASKVSFDSNSFCQSKPGLPCAEDVNVLLDFVADLNYPVSIASEWSGNDPCGVPWPGLNCDANSKVSVINLPRRNLTGTLSPSLAKLTSLLHVNLQGNNITGSIPENFTSLEALRVLDVSGNNLSPPLPKFHDGVKLVIDGNPLLVNQGQPLSPPIGSPLPPSSQATPPGRKPIIRSPPSSSSVPSLANSTAQVKEKSKGNKLVMVAGFVAGSLLILLVIGLCLYLSCMKRKKASGASSLFVVHPRDPSDPERNLKIAVVSNYTGRLSNTSLSSGTTEGSRMMDSGGMILSVQVLKKVTNDFDPENELGHGGFGTVYKGQLEDGTMIAVKRMEAGVINSKALGEFEAEIAVLSKARHRHLVSLLGYAIGGCERLLVYEYMSQGALSRHLFQWKKFNLDPLSWTRRLSIALDVARGMEYLHSMARETFIHRDLKSSNILLGEDFRAKVSDFGLVKLAQNGHDSVATKLAGTFGYLAPEYAVTGKITTKSDVFSYGVVLMELLTGLTALNEERAEETRYLPDWFRHIRSSDRDKMMNAIDPSLEKTEETIESITIVVALAGHCTAREPSQRPDMSHAVNVLAPLVEKWKPTEDISQNFAGMDLHAPLMQILKVWHDKGTSSSSDEASSTSVSYCGDSKSSHSAGATWCPDSFNSGNCR</sequence>
<dbReference type="PROSITE" id="PS50011">
    <property type="entry name" value="PROTEIN_KINASE_DOM"/>
    <property type="match status" value="1"/>
</dbReference>
<dbReference type="InterPro" id="IPR003591">
    <property type="entry name" value="Leu-rich_rpt_typical-subtyp"/>
</dbReference>
<feature type="compositionally biased region" description="Pro residues" evidence="19">
    <location>
        <begin position="464"/>
        <end position="474"/>
    </location>
</feature>
<evidence type="ECO:0000256" key="17">
    <source>
        <dbReference type="ARBA" id="ARBA00023180"/>
    </source>
</evidence>
<keyword evidence="11" id="KW-0418">Kinase</keyword>
<dbReference type="Gene3D" id="1.10.510.10">
    <property type="entry name" value="Transferase(Phosphotransferase) domain 1"/>
    <property type="match status" value="1"/>
</dbReference>
<feature type="region of interest" description="Disordered" evidence="19">
    <location>
        <begin position="462"/>
        <end position="505"/>
    </location>
</feature>
<keyword evidence="14 20" id="KW-0472">Membrane</keyword>
<keyword evidence="10 18" id="KW-0547">Nucleotide-binding</keyword>
<evidence type="ECO:0000256" key="16">
    <source>
        <dbReference type="ARBA" id="ARBA00023170"/>
    </source>
</evidence>
<dbReference type="PROSITE" id="PS00107">
    <property type="entry name" value="PROTEIN_KINASE_ATP"/>
    <property type="match status" value="1"/>
</dbReference>
<evidence type="ECO:0000256" key="2">
    <source>
        <dbReference type="ARBA" id="ARBA00008684"/>
    </source>
</evidence>
<dbReference type="InterPro" id="IPR001245">
    <property type="entry name" value="Ser-Thr/Tyr_kinase_cat_dom"/>
</dbReference>
<evidence type="ECO:0000256" key="21">
    <source>
        <dbReference type="SAM" id="SignalP"/>
    </source>
</evidence>
<keyword evidence="6" id="KW-0808">Transferase</keyword>
<dbReference type="CDD" id="cd14066">
    <property type="entry name" value="STKc_IRAK"/>
    <property type="match status" value="1"/>
</dbReference>
<dbReference type="InterPro" id="IPR032675">
    <property type="entry name" value="LRR_dom_sf"/>
</dbReference>
<keyword evidence="15" id="KW-1015">Disulfide bond</keyword>
<dbReference type="GO" id="GO:0005886">
    <property type="term" value="C:plasma membrane"/>
    <property type="evidence" value="ECO:0007669"/>
    <property type="project" value="UniProtKB-SubCell"/>
</dbReference>
<keyword evidence="5" id="KW-0433">Leucine-rich repeat</keyword>
<reference evidence="23" key="1">
    <citation type="submission" date="2022-08" db="EMBL/GenBank/DDBJ databases">
        <authorList>
            <person name="Gutierrez-Valencia J."/>
        </authorList>
    </citation>
    <scope>NUCLEOTIDE SEQUENCE</scope>
</reference>
<evidence type="ECO:0000256" key="1">
    <source>
        <dbReference type="ARBA" id="ARBA00004162"/>
    </source>
</evidence>
<evidence type="ECO:0000256" key="6">
    <source>
        <dbReference type="ARBA" id="ARBA00022679"/>
    </source>
</evidence>
<dbReference type="InterPro" id="IPR052422">
    <property type="entry name" value="Auxin_Ser/Thr_Kinase"/>
</dbReference>
<evidence type="ECO:0000256" key="19">
    <source>
        <dbReference type="SAM" id="MobiDB-lite"/>
    </source>
</evidence>
<accession>A0AAV0IN63</accession>
<dbReference type="Pfam" id="PF13855">
    <property type="entry name" value="LRR_8"/>
    <property type="match status" value="1"/>
</dbReference>
<dbReference type="SUPFAM" id="SSF56112">
    <property type="entry name" value="Protein kinase-like (PK-like)"/>
    <property type="match status" value="1"/>
</dbReference>
<keyword evidence="13 20" id="KW-1133">Transmembrane helix</keyword>
<evidence type="ECO:0000256" key="8">
    <source>
        <dbReference type="ARBA" id="ARBA00022729"/>
    </source>
</evidence>
<dbReference type="InterPro" id="IPR000719">
    <property type="entry name" value="Prot_kinase_dom"/>
</dbReference>
<evidence type="ECO:0000256" key="7">
    <source>
        <dbReference type="ARBA" id="ARBA00022692"/>
    </source>
</evidence>
<dbReference type="PROSITE" id="PS00108">
    <property type="entry name" value="PROTEIN_KINASE_ST"/>
    <property type="match status" value="1"/>
</dbReference>
<evidence type="ECO:0000256" key="11">
    <source>
        <dbReference type="ARBA" id="ARBA00022777"/>
    </source>
</evidence>
<dbReference type="Gene3D" id="3.30.200.20">
    <property type="entry name" value="Phosphorylase Kinase, domain 1"/>
    <property type="match status" value="1"/>
</dbReference>
<evidence type="ECO:0000256" key="4">
    <source>
        <dbReference type="ARBA" id="ARBA00022527"/>
    </source>
</evidence>
<dbReference type="SUPFAM" id="SSF52058">
    <property type="entry name" value="L domain-like"/>
    <property type="match status" value="1"/>
</dbReference>
<keyword evidence="17" id="KW-0325">Glycoprotein</keyword>
<dbReference type="Pfam" id="PF00560">
    <property type="entry name" value="LRR_1"/>
    <property type="match status" value="3"/>
</dbReference>
<keyword evidence="8 21" id="KW-0732">Signal</keyword>
<organism evidence="23 24">
    <name type="scientific">Linum tenue</name>
    <dbReference type="NCBI Taxonomy" id="586396"/>
    <lineage>
        <taxon>Eukaryota</taxon>
        <taxon>Viridiplantae</taxon>
        <taxon>Streptophyta</taxon>
        <taxon>Embryophyta</taxon>
        <taxon>Tracheophyta</taxon>
        <taxon>Spermatophyta</taxon>
        <taxon>Magnoliopsida</taxon>
        <taxon>eudicotyledons</taxon>
        <taxon>Gunneridae</taxon>
        <taxon>Pentapetalae</taxon>
        <taxon>rosids</taxon>
        <taxon>fabids</taxon>
        <taxon>Malpighiales</taxon>
        <taxon>Linaceae</taxon>
        <taxon>Linum</taxon>
    </lineage>
</organism>
<feature type="transmembrane region" description="Helical" evidence="20">
    <location>
        <begin position="515"/>
        <end position="538"/>
    </location>
</feature>
<keyword evidence="3" id="KW-1003">Cell membrane</keyword>
<dbReference type="EMBL" id="CAMGYJ010000004">
    <property type="protein sequence ID" value="CAI0398479.1"/>
    <property type="molecule type" value="Genomic_DNA"/>
</dbReference>
<dbReference type="Gene3D" id="3.80.10.10">
    <property type="entry name" value="Ribonuclease Inhibitor"/>
    <property type="match status" value="2"/>
</dbReference>
<feature type="binding site" evidence="18">
    <location>
        <position position="642"/>
    </location>
    <ligand>
        <name>ATP</name>
        <dbReference type="ChEBI" id="CHEBI:30616"/>
    </ligand>
</feature>
<name>A0AAV0IN63_9ROSI</name>
<keyword evidence="16" id="KW-0675">Receptor</keyword>
<dbReference type="PANTHER" id="PTHR47986">
    <property type="entry name" value="OSJNBA0070M12.3 PROTEIN"/>
    <property type="match status" value="1"/>
</dbReference>
<feature type="domain" description="Protein kinase" evidence="22">
    <location>
        <begin position="614"/>
        <end position="895"/>
    </location>
</feature>
<dbReference type="GO" id="GO:0051707">
    <property type="term" value="P:response to other organism"/>
    <property type="evidence" value="ECO:0007669"/>
    <property type="project" value="UniProtKB-ARBA"/>
</dbReference>
<evidence type="ECO:0000313" key="24">
    <source>
        <dbReference type="Proteomes" id="UP001154282"/>
    </source>
</evidence>